<dbReference type="GO" id="GO:0005507">
    <property type="term" value="F:copper ion binding"/>
    <property type="evidence" value="ECO:0007669"/>
    <property type="project" value="InterPro"/>
</dbReference>
<dbReference type="InterPro" id="IPR014784">
    <property type="entry name" value="Cu2_ascorb_mOase-like_C"/>
</dbReference>
<feature type="domain" description="Copper type II ascorbate-dependent monooxygenase N-terminal" evidence="4">
    <location>
        <begin position="155"/>
        <end position="272"/>
    </location>
</feature>
<evidence type="ECO:0008006" key="9">
    <source>
        <dbReference type="Google" id="ProtNLM"/>
    </source>
</evidence>
<dbReference type="InterPro" id="IPR024548">
    <property type="entry name" value="Cu2_monoox_C"/>
</dbReference>
<reference evidence="7" key="1">
    <citation type="journal article" date="2021" name="Genome Biol. Evol.">
        <title>A High-Quality Reference Genome for a Parasitic Bivalve with Doubly Uniparental Inheritance (Bivalvia: Unionida).</title>
        <authorList>
            <person name="Smith C.H."/>
        </authorList>
    </citation>
    <scope>NUCLEOTIDE SEQUENCE</scope>
    <source>
        <strain evidence="7">CHS0354</strain>
    </source>
</reference>
<dbReference type="Pfam" id="PF24784">
    <property type="entry name" value="Temptin_C"/>
    <property type="match status" value="1"/>
</dbReference>
<keyword evidence="8" id="KW-1185">Reference proteome</keyword>
<dbReference type="PANTHER" id="PTHR10157:SF23">
    <property type="entry name" value="MOXD1 HOMOLOG 1"/>
    <property type="match status" value="1"/>
</dbReference>
<dbReference type="Pfam" id="PF01082">
    <property type="entry name" value="Cu2_monooxygen"/>
    <property type="match status" value="1"/>
</dbReference>
<evidence type="ECO:0000256" key="1">
    <source>
        <dbReference type="ARBA" id="ARBA00023157"/>
    </source>
</evidence>
<reference evidence="7" key="2">
    <citation type="journal article" date="2021" name="Genome Biol. Evol.">
        <title>Developing a high-quality reference genome for a parasitic bivalve with doubly uniparental inheritance (Bivalvia: Unionida).</title>
        <authorList>
            <person name="Smith C.H."/>
        </authorList>
    </citation>
    <scope>NUCLEOTIDE SEQUENCE</scope>
    <source>
        <strain evidence="7">CHS0354</strain>
        <tissue evidence="7">Mantle</tissue>
    </source>
</reference>
<dbReference type="Gene3D" id="2.60.120.310">
    <property type="entry name" value="Copper type II, ascorbate-dependent monooxygenase, N-terminal domain"/>
    <property type="match status" value="1"/>
</dbReference>
<sequence length="591" mass="65674">MQIQTNTWVSFWLLIQWTQAYQIFQARIPNGNAVPDPCNANQIWIGVGHQNPLGGGNRNPFGLDFDAAGKKWTVDLCQNDSDGDGKTNGEELGDKNCVWKIGDVPSQYIGLSHPGICDPLGSVACSGKNEWVDCGIKMKLNCSVFHDPETLNFTAHLPKTEVPANETTYICMKFELPMDGDFHLVAIEPVIDNEYVVHHILVFGCSEGEISSVPVNQTYVCGMNAGGQCSEVIATWTVGAIGRCYPTLTGFRIGSKGYRHAALQIHWTNPERVTGLKDSSGLRLYYTPKLRPYDAGVLITGQLDLLIPPGEMKVTMTGMCPSACSREIMNDSIYITSAGNHMHYIGIYGSVEQIRDGKRTRYLTNGTFNYNSPTIHEYETAIEMRPGDELKTTCVYRSISRSKTAIFAEDTYQEMCLSFLIYYPKQNVKFPACLQWSSISTCELQKEIVQGCPYKAFFNATNPSPDAMKLFGLIKQNCVPDGTCRKECKEAVKQARIHPCLKGDISRRLRIESLKLTDPVAKVRVLEFYAALDSCDVELAMESYSDNRINSTCSKNIDGTVVCGGAQSTKFIFPFLFLSASIFFLHVKACM</sequence>
<name>A0AAE0W8N6_9BIVA</name>
<keyword evidence="1" id="KW-1015">Disulfide bond</keyword>
<dbReference type="SUPFAM" id="SSF49742">
    <property type="entry name" value="PHM/PNGase F"/>
    <property type="match status" value="2"/>
</dbReference>
<dbReference type="Pfam" id="PF03712">
    <property type="entry name" value="Cu2_monoox_C"/>
    <property type="match status" value="1"/>
</dbReference>
<feature type="signal peptide" evidence="3">
    <location>
        <begin position="1"/>
        <end position="20"/>
    </location>
</feature>
<feature type="domain" description="Temptin Cys/Cys disulfide" evidence="6">
    <location>
        <begin position="19"/>
        <end position="116"/>
    </location>
</feature>
<comment type="caution">
    <text evidence="7">The sequence shown here is derived from an EMBL/GenBank/DDBJ whole genome shotgun (WGS) entry which is preliminary data.</text>
</comment>
<dbReference type="InterPro" id="IPR000323">
    <property type="entry name" value="Cu2_ascorb_mOase_N"/>
</dbReference>
<gene>
    <name evidence="7" type="ORF">CHS0354_025447</name>
</gene>
<dbReference type="PANTHER" id="PTHR10157">
    <property type="entry name" value="DOPAMINE BETA HYDROXYLASE RELATED"/>
    <property type="match status" value="1"/>
</dbReference>
<evidence type="ECO:0000259" key="6">
    <source>
        <dbReference type="Pfam" id="PF24784"/>
    </source>
</evidence>
<evidence type="ECO:0000256" key="3">
    <source>
        <dbReference type="SAM" id="SignalP"/>
    </source>
</evidence>
<evidence type="ECO:0000313" key="8">
    <source>
        <dbReference type="Proteomes" id="UP001195483"/>
    </source>
</evidence>
<dbReference type="GO" id="GO:0004500">
    <property type="term" value="F:dopamine beta-monooxygenase activity"/>
    <property type="evidence" value="ECO:0007669"/>
    <property type="project" value="InterPro"/>
</dbReference>
<feature type="domain" description="Copper type II ascorbate-dependent monooxygenase C-terminal" evidence="5">
    <location>
        <begin position="293"/>
        <end position="436"/>
    </location>
</feature>
<evidence type="ECO:0000256" key="2">
    <source>
        <dbReference type="ARBA" id="ARBA00023180"/>
    </source>
</evidence>
<reference evidence="7" key="3">
    <citation type="submission" date="2023-05" db="EMBL/GenBank/DDBJ databases">
        <authorList>
            <person name="Smith C.H."/>
        </authorList>
    </citation>
    <scope>NUCLEOTIDE SEQUENCE</scope>
    <source>
        <strain evidence="7">CHS0354</strain>
        <tissue evidence="7">Mantle</tissue>
    </source>
</reference>
<dbReference type="InterPro" id="IPR000945">
    <property type="entry name" value="DBH-like"/>
</dbReference>
<proteinExistence type="predicted"/>
<dbReference type="Gene3D" id="2.60.120.230">
    <property type="match status" value="1"/>
</dbReference>
<organism evidence="7 8">
    <name type="scientific">Potamilus streckersoni</name>
    <dbReference type="NCBI Taxonomy" id="2493646"/>
    <lineage>
        <taxon>Eukaryota</taxon>
        <taxon>Metazoa</taxon>
        <taxon>Spiralia</taxon>
        <taxon>Lophotrochozoa</taxon>
        <taxon>Mollusca</taxon>
        <taxon>Bivalvia</taxon>
        <taxon>Autobranchia</taxon>
        <taxon>Heteroconchia</taxon>
        <taxon>Palaeoheterodonta</taxon>
        <taxon>Unionida</taxon>
        <taxon>Unionoidea</taxon>
        <taxon>Unionidae</taxon>
        <taxon>Ambleminae</taxon>
        <taxon>Lampsilini</taxon>
        <taxon>Potamilus</taxon>
    </lineage>
</organism>
<keyword evidence="3" id="KW-0732">Signal</keyword>
<protein>
    <recommendedName>
        <fullName evidence="9">Temptin</fullName>
    </recommendedName>
</protein>
<evidence type="ECO:0000259" key="5">
    <source>
        <dbReference type="Pfam" id="PF03712"/>
    </source>
</evidence>
<dbReference type="InterPro" id="IPR057626">
    <property type="entry name" value="S-S_Temptin"/>
</dbReference>
<evidence type="ECO:0000259" key="4">
    <source>
        <dbReference type="Pfam" id="PF01082"/>
    </source>
</evidence>
<accession>A0AAE0W8N6</accession>
<dbReference type="InterPro" id="IPR008977">
    <property type="entry name" value="PHM/PNGase_F_dom_sf"/>
</dbReference>
<dbReference type="AlphaFoldDB" id="A0AAE0W8N6"/>
<dbReference type="Proteomes" id="UP001195483">
    <property type="component" value="Unassembled WGS sequence"/>
</dbReference>
<dbReference type="InterPro" id="IPR036939">
    <property type="entry name" value="Cu2_ascorb_mOase_N_sf"/>
</dbReference>
<feature type="chain" id="PRO_5042120089" description="Temptin" evidence="3">
    <location>
        <begin position="21"/>
        <end position="591"/>
    </location>
</feature>
<keyword evidence="2" id="KW-0325">Glycoprotein</keyword>
<evidence type="ECO:0000313" key="7">
    <source>
        <dbReference type="EMBL" id="KAK3604320.1"/>
    </source>
</evidence>
<dbReference type="EMBL" id="JAEAOA010001515">
    <property type="protein sequence ID" value="KAK3604320.1"/>
    <property type="molecule type" value="Genomic_DNA"/>
</dbReference>